<evidence type="ECO:0000313" key="2">
    <source>
        <dbReference type="Proteomes" id="UP000029889"/>
    </source>
</evidence>
<accession>A0A097EX33</accession>
<protein>
    <submittedName>
        <fullName evidence="1">Uncharacterized protein</fullName>
    </submittedName>
</protein>
<dbReference type="RefSeq" id="YP_009101696.1">
    <property type="nucleotide sequence ID" value="NC_025447.1"/>
</dbReference>
<dbReference type="GeneID" id="22111142"/>
<proteinExistence type="predicted"/>
<dbReference type="EMBL" id="KM507819">
    <property type="protein sequence ID" value="AIT13999.1"/>
    <property type="molecule type" value="Genomic_DNA"/>
</dbReference>
<evidence type="ECO:0000313" key="1">
    <source>
        <dbReference type="EMBL" id="AIT13999.1"/>
    </source>
</evidence>
<dbReference type="OrthoDB" id="35573at10239"/>
<reference evidence="1 2" key="1">
    <citation type="submission" date="2014-09" db="EMBL/GenBank/DDBJ databases">
        <authorList>
            <person name="Lapin J.S."/>
            <person name="Pope W.H."/>
            <person name="Hua J."/>
            <person name="Ford M.E."/>
            <person name="Conway J.F."/>
            <person name="Hatfull G.F."/>
            <person name="Hendrix R.W."/>
        </authorList>
    </citation>
    <scope>NUCLEOTIDE SEQUENCE [LARGE SCALE GENOMIC DNA]</scope>
</reference>
<sequence>MSLEKIIISEFRKYIMDCDRDVQRKFNEYLDKYPYLMFNPFETDDDLYLGFYIGFTQRILHKDEMKQSEIWVETDSSESNVFYLYTYYAEIVRDTTPDGCLFIQSSDIERIYIEPVSLDMVAQLPTIQQLGADELTYSVFEYLGRDDLTQEIDKMVSKYTSSLISNGKLKLELIFEDTSINPVRGVTIGKVTIRVVYDNEVLGYISKRGHDLCIISTFVVSRKKWNDLMQKIVDGSKIRDIICNDMVIINPDVDCDVYFPVPGFTRENFSKLKDKK</sequence>
<organism evidence="1 2">
    <name type="scientific">Escherichia phage 121Q</name>
    <dbReference type="NCBI Taxonomy" id="1555202"/>
    <lineage>
        <taxon>Viruses</taxon>
        <taxon>Duplodnaviria</taxon>
        <taxon>Heunggongvirae</taxon>
        <taxon>Uroviricota</taxon>
        <taxon>Caudoviricetes</taxon>
        <taxon>Asteriusvirus</taxon>
        <taxon>Asteriusvirus av121Q</taxon>
    </lineage>
</organism>
<keyword evidence="2" id="KW-1185">Reference proteome</keyword>
<dbReference type="KEGG" id="vg:22111142"/>
<dbReference type="Proteomes" id="UP000029889">
    <property type="component" value="Segment"/>
</dbReference>
<name>A0A097EX33_9CAUD</name>
<gene>
    <name evidence="1" type="primary">102</name>
    <name evidence="1" type="ORF">PBI_121Q_102</name>
</gene>